<accession>A0A158HTH5</accession>
<evidence type="ECO:0000313" key="2">
    <source>
        <dbReference type="EMBL" id="SAL47299.1"/>
    </source>
</evidence>
<dbReference type="EMBL" id="FCOC02000020">
    <property type="protein sequence ID" value="SAL47299.1"/>
    <property type="molecule type" value="Genomic_DNA"/>
</dbReference>
<evidence type="ECO:0008006" key="4">
    <source>
        <dbReference type="Google" id="ProtNLM"/>
    </source>
</evidence>
<evidence type="ECO:0000256" key="1">
    <source>
        <dbReference type="SAM" id="Phobius"/>
    </source>
</evidence>
<organism evidence="2 3">
    <name type="scientific">Caballeronia sordidicola</name>
    <name type="common">Burkholderia sordidicola</name>
    <dbReference type="NCBI Taxonomy" id="196367"/>
    <lineage>
        <taxon>Bacteria</taxon>
        <taxon>Pseudomonadati</taxon>
        <taxon>Pseudomonadota</taxon>
        <taxon>Betaproteobacteria</taxon>
        <taxon>Burkholderiales</taxon>
        <taxon>Burkholderiaceae</taxon>
        <taxon>Caballeronia</taxon>
    </lineage>
</organism>
<dbReference type="Proteomes" id="UP000054893">
    <property type="component" value="Unassembled WGS sequence"/>
</dbReference>
<dbReference type="OrthoDB" id="9035420at2"/>
<reference evidence="2 3" key="1">
    <citation type="submission" date="2016-01" db="EMBL/GenBank/DDBJ databases">
        <authorList>
            <person name="Oliw E.H."/>
        </authorList>
    </citation>
    <scope>NUCLEOTIDE SEQUENCE [LARGE SCALE GENOMIC DNA]</scope>
    <source>
        <strain evidence="2">LMG 22029</strain>
    </source>
</reference>
<evidence type="ECO:0000313" key="3">
    <source>
        <dbReference type="Proteomes" id="UP000054893"/>
    </source>
</evidence>
<protein>
    <recommendedName>
        <fullName evidence="4">Tfp pilus assembly protein PilX</fullName>
    </recommendedName>
</protein>
<sequence>MTACNRSRPYTRGIALPIVLLVSSMLLVTAAAWLEAALVGAKATGGLEDRVKAFHSADSALLRCTRIAFDSLPEPRDVTSVLGSEPEKWRLKASFEGPSANAITPFATWPHAARPPQCLIEAWPARSREGSAFLITARGFGGHAGSEAWLQQQLEITESGVVGHWRRVVAKPFQTSSP</sequence>
<proteinExistence type="predicted"/>
<dbReference type="AlphaFoldDB" id="A0A158HTH5"/>
<gene>
    <name evidence="2" type="ORF">AWB64_04978</name>
</gene>
<keyword evidence="1" id="KW-0812">Transmembrane</keyword>
<name>A0A158HTH5_CABSO</name>
<feature type="transmembrane region" description="Helical" evidence="1">
    <location>
        <begin position="12"/>
        <end position="34"/>
    </location>
</feature>
<keyword evidence="1" id="KW-1133">Transmembrane helix</keyword>
<keyword evidence="1" id="KW-0472">Membrane</keyword>